<dbReference type="InterPro" id="IPR006299">
    <property type="entry name" value="FlgC"/>
</dbReference>
<dbReference type="AlphaFoldDB" id="A0A8J6NB27"/>
<evidence type="ECO:0000256" key="6">
    <source>
        <dbReference type="RuleBase" id="RU362062"/>
    </source>
</evidence>
<organism evidence="9 10">
    <name type="scientific">Candidatus Desulfobia pelagia</name>
    <dbReference type="NCBI Taxonomy" id="2841692"/>
    <lineage>
        <taxon>Bacteria</taxon>
        <taxon>Pseudomonadati</taxon>
        <taxon>Thermodesulfobacteriota</taxon>
        <taxon>Desulfobulbia</taxon>
        <taxon>Desulfobulbales</taxon>
        <taxon>Desulfobulbaceae</taxon>
        <taxon>Candidatus Desulfobia</taxon>
    </lineage>
</organism>
<evidence type="ECO:0000259" key="7">
    <source>
        <dbReference type="Pfam" id="PF00460"/>
    </source>
</evidence>
<dbReference type="GO" id="GO:0071978">
    <property type="term" value="P:bacterial-type flagellum-dependent swarming motility"/>
    <property type="evidence" value="ECO:0007669"/>
    <property type="project" value="TreeGrafter"/>
</dbReference>
<keyword evidence="9" id="KW-0282">Flagellum</keyword>
<dbReference type="NCBIfam" id="TIGR01395">
    <property type="entry name" value="FlgC"/>
    <property type="match status" value="1"/>
</dbReference>
<keyword evidence="9" id="KW-0969">Cilium</keyword>
<dbReference type="InterPro" id="IPR010930">
    <property type="entry name" value="Flg_bb/hook_C_dom"/>
</dbReference>
<evidence type="ECO:0000313" key="10">
    <source>
        <dbReference type="Proteomes" id="UP000614424"/>
    </source>
</evidence>
<evidence type="ECO:0000256" key="3">
    <source>
        <dbReference type="ARBA" id="ARBA00017941"/>
    </source>
</evidence>
<dbReference type="EMBL" id="JACNJZ010000031">
    <property type="protein sequence ID" value="MBC8316409.1"/>
    <property type="molecule type" value="Genomic_DNA"/>
</dbReference>
<evidence type="ECO:0000256" key="2">
    <source>
        <dbReference type="ARBA" id="ARBA00009677"/>
    </source>
</evidence>
<gene>
    <name evidence="9" type="primary">flgC</name>
    <name evidence="9" type="ORF">H8E41_00790</name>
</gene>
<dbReference type="Proteomes" id="UP000614424">
    <property type="component" value="Unassembled WGS sequence"/>
</dbReference>
<proteinExistence type="inferred from homology"/>
<evidence type="ECO:0000259" key="8">
    <source>
        <dbReference type="Pfam" id="PF06429"/>
    </source>
</evidence>
<comment type="caution">
    <text evidence="9">The sequence shown here is derived from an EMBL/GenBank/DDBJ whole genome shotgun (WGS) entry which is preliminary data.</text>
</comment>
<accession>A0A8J6NB27</accession>
<keyword evidence="9" id="KW-0966">Cell projection</keyword>
<dbReference type="PANTHER" id="PTHR30435:SF2">
    <property type="entry name" value="FLAGELLAR BASAL-BODY ROD PROTEIN FLGC"/>
    <property type="match status" value="1"/>
</dbReference>
<keyword evidence="4 6" id="KW-0975">Bacterial flagellum</keyword>
<protein>
    <recommendedName>
        <fullName evidence="3 6">Flagellar basal-body rod protein FlgC</fullName>
    </recommendedName>
</protein>
<reference evidence="9 10" key="1">
    <citation type="submission" date="2020-08" db="EMBL/GenBank/DDBJ databases">
        <title>Bridging the membrane lipid divide: bacteria of the FCB group superphylum have the potential to synthesize archaeal ether lipids.</title>
        <authorList>
            <person name="Villanueva L."/>
            <person name="Von Meijenfeldt F.A.B."/>
            <person name="Westbye A.B."/>
            <person name="Yadav S."/>
            <person name="Hopmans E.C."/>
            <person name="Dutilh B.E."/>
            <person name="Sinninghe Damste J.S."/>
        </authorList>
    </citation>
    <scope>NUCLEOTIDE SEQUENCE [LARGE SCALE GENOMIC DNA]</scope>
    <source>
        <strain evidence="9">NIOZ-UU47</strain>
    </source>
</reference>
<dbReference type="Pfam" id="PF06429">
    <property type="entry name" value="Flg_bbr_C"/>
    <property type="match status" value="1"/>
</dbReference>
<dbReference type="GO" id="GO:0030694">
    <property type="term" value="C:bacterial-type flagellum basal body, rod"/>
    <property type="evidence" value="ECO:0007669"/>
    <property type="project" value="UniProtKB-UniRule"/>
</dbReference>
<evidence type="ECO:0000256" key="5">
    <source>
        <dbReference type="ARBA" id="ARBA00025933"/>
    </source>
</evidence>
<name>A0A8J6NB27_9BACT</name>
<dbReference type="Pfam" id="PF00460">
    <property type="entry name" value="Flg_bb_rod"/>
    <property type="match status" value="1"/>
</dbReference>
<feature type="domain" description="Flagellar basal body rod protein N-terminal" evidence="7">
    <location>
        <begin position="7"/>
        <end position="35"/>
    </location>
</feature>
<comment type="subunit">
    <text evidence="5 6">The basal body constitutes a major portion of the flagellar organelle and consists of four rings (L,P,S, and M) mounted on a central rod. The rod consists of about 26 subunits of FlgG in the distal portion, and FlgB, FlgC and FlgF are thought to build up the proximal portion of the rod with about 6 subunits each.</text>
</comment>
<evidence type="ECO:0000256" key="1">
    <source>
        <dbReference type="ARBA" id="ARBA00004117"/>
    </source>
</evidence>
<sequence length="143" mass="15554">MDILTSLNISGSGLKAERARLNVAAMNIANVDTTRTIEGGPYKAKSVVFSAQPVESFQESLDAASARLRKVEVVEVVEDDKPFKEVYDPSHPDANEEGIVQYPNVDIPEQMVDLISARRGYEANVAAIEAAKSMAMKALDISR</sequence>
<evidence type="ECO:0000313" key="9">
    <source>
        <dbReference type="EMBL" id="MBC8316409.1"/>
    </source>
</evidence>
<feature type="domain" description="Flagellar basal-body/hook protein C-terminal" evidence="8">
    <location>
        <begin position="98"/>
        <end position="140"/>
    </location>
</feature>
<comment type="similarity">
    <text evidence="2">Belongs to the flagella basal body rod proteins family.</text>
</comment>
<comment type="subcellular location">
    <subcellularLocation>
        <location evidence="1 6">Bacterial flagellum basal body</location>
    </subcellularLocation>
</comment>
<dbReference type="InterPro" id="IPR001444">
    <property type="entry name" value="Flag_bb_rod_N"/>
</dbReference>
<evidence type="ECO:0000256" key="4">
    <source>
        <dbReference type="ARBA" id="ARBA00023143"/>
    </source>
</evidence>
<dbReference type="PANTHER" id="PTHR30435">
    <property type="entry name" value="FLAGELLAR PROTEIN"/>
    <property type="match status" value="1"/>
</dbReference>